<sequence>MVAPDLAPVAGRPSDFGEQLSWGTEKDHFESTVRELLAAPDIDVNVADNQETHHLITQMVNGSHLQGGASSTAGVWQAIQEAKLEGREPVFNHANVTAPVSELLESVAKVQALLIAARAQSGKPIPAAKHTSTRAI</sequence>
<feature type="region of interest" description="Disordered" evidence="1">
    <location>
        <begin position="1"/>
        <end position="20"/>
    </location>
</feature>
<protein>
    <submittedName>
        <fullName evidence="2">Uncharacterized protein</fullName>
    </submittedName>
</protein>
<reference evidence="3" key="1">
    <citation type="journal article" date="2013" name="Mol. Plant Microbe Interact.">
        <title>Global aspects of pacC regulation of pathogenicity genes in Colletotrichum gloeosporioides as revealed by transcriptome analysis.</title>
        <authorList>
            <person name="Alkan N."/>
            <person name="Meng X."/>
            <person name="Friedlander G."/>
            <person name="Reuveni E."/>
            <person name="Sukno S."/>
            <person name="Sherman A."/>
            <person name="Thon M."/>
            <person name="Fluhr R."/>
            <person name="Prusky D."/>
        </authorList>
    </citation>
    <scope>NUCLEOTIDE SEQUENCE [LARGE SCALE GENOMIC DNA]</scope>
    <source>
        <strain evidence="3">Cg-14</strain>
    </source>
</reference>
<dbReference type="AlphaFoldDB" id="T0JWB5"/>
<evidence type="ECO:0000313" key="3">
    <source>
        <dbReference type="Proteomes" id="UP000015530"/>
    </source>
</evidence>
<comment type="caution">
    <text evidence="2">The sequence shown here is derived from an EMBL/GenBank/DDBJ whole genome shotgun (WGS) entry which is preliminary data.</text>
</comment>
<evidence type="ECO:0000256" key="1">
    <source>
        <dbReference type="SAM" id="MobiDB-lite"/>
    </source>
</evidence>
<dbReference type="Proteomes" id="UP000015530">
    <property type="component" value="Unassembled WGS sequence"/>
</dbReference>
<evidence type="ECO:0000313" key="2">
    <source>
        <dbReference type="EMBL" id="EQB44868.1"/>
    </source>
</evidence>
<name>T0JWB5_COLGC</name>
<accession>T0JWB5</accession>
<dbReference type="EMBL" id="AMYD01003874">
    <property type="protein sequence ID" value="EQB44868.1"/>
    <property type="molecule type" value="Genomic_DNA"/>
</dbReference>
<gene>
    <name evidence="2" type="ORF">CGLO_16335</name>
</gene>
<dbReference type="HOGENOM" id="CLU_1875272_0_0_1"/>
<proteinExistence type="predicted"/>
<organism evidence="2 3">
    <name type="scientific">Colletotrichum gloeosporioides (strain Cg-14)</name>
    <name type="common">Anthracnose fungus</name>
    <name type="synonym">Glomerella cingulata</name>
    <dbReference type="NCBI Taxonomy" id="1237896"/>
    <lineage>
        <taxon>Eukaryota</taxon>
        <taxon>Fungi</taxon>
        <taxon>Dikarya</taxon>
        <taxon>Ascomycota</taxon>
        <taxon>Pezizomycotina</taxon>
        <taxon>Sordariomycetes</taxon>
        <taxon>Hypocreomycetidae</taxon>
        <taxon>Glomerellales</taxon>
        <taxon>Glomerellaceae</taxon>
        <taxon>Colletotrichum</taxon>
        <taxon>Colletotrichum gloeosporioides species complex</taxon>
    </lineage>
</organism>